<dbReference type="InterPro" id="IPR002110">
    <property type="entry name" value="Ankyrin_rpt"/>
</dbReference>
<feature type="signal peptide" evidence="5">
    <location>
        <begin position="1"/>
        <end position="17"/>
    </location>
</feature>
<dbReference type="InterPro" id="IPR036770">
    <property type="entry name" value="Ankyrin_rpt-contain_sf"/>
</dbReference>
<accession>A0A2J6Q230</accession>
<evidence type="ECO:0000256" key="2">
    <source>
        <dbReference type="ARBA" id="ARBA00023043"/>
    </source>
</evidence>
<evidence type="ECO:0000256" key="5">
    <source>
        <dbReference type="SAM" id="SignalP"/>
    </source>
</evidence>
<feature type="transmembrane region" description="Helical" evidence="4">
    <location>
        <begin position="725"/>
        <end position="746"/>
    </location>
</feature>
<dbReference type="SMART" id="SM00248">
    <property type="entry name" value="ANK"/>
    <property type="match status" value="3"/>
</dbReference>
<evidence type="ECO:0000256" key="3">
    <source>
        <dbReference type="PROSITE-ProRule" id="PRU00023"/>
    </source>
</evidence>
<keyword evidence="4" id="KW-0472">Membrane</keyword>
<dbReference type="PANTHER" id="PTHR24198:SF165">
    <property type="entry name" value="ANKYRIN REPEAT-CONTAINING PROTEIN-RELATED"/>
    <property type="match status" value="1"/>
</dbReference>
<dbReference type="OrthoDB" id="3200163at2759"/>
<dbReference type="STRING" id="1745343.A0A2J6Q230"/>
<dbReference type="AlphaFoldDB" id="A0A2J6Q230"/>
<keyword evidence="4" id="KW-0812">Transmembrane</keyword>
<sequence>MEALAAASSVLAVVSLALQLADNVQRLIDFWDSVKDAPTEVSEIRSQLRILGALLSSIEPEASHSPNDDGGSLGNDCLLVCEESIAKLEKLSKEWDQELNRNGARRKWVCLRKALREKELSRYWSELERAKSTLIMYQCLKNGQRQDALQRLLTQIIPRPHRNQFQQSSSTQTAGSGFSRTIERRFKKMHLGTTMYELHLSFGTIRVRFVKESVIDKLAQMDIVKRPSHLKIVATFLPKITSWRILECTFNQRYTSIDAGVQTFNLRPAWSPIFRYASRGDLQAVRRLLEDGLASPNDVDPDGWTILHCAAAAHQTNMCQMLLALGAASDPVTKRQETPLLLATQSNERNMYRLYFHPRDDENASLNTVRVLVQQGRNDPMQSGDIGETSIVTASRMHNAESLVWLMNQDEYEVDLNYATPRGMTAAAFIAQREDLSAKLFEPLLRCGIAVDAPCAKWWQFRLGYWFIEFKELSMLQYAVWSWYDKLLNSYDQPAVQPVPSPMATIQTLLAHGAKLHSGGRNQHTLLDGLVLNIIQSMGEDRPPEVLASAMSIWLGLVQQLGLSLKDYLRTEAARHIGKAYDLGLGIRMKVFFDEVAAPHIWTRFHGPQEREKNESVDRISKCALWKVWKDRYAVPTRIPKPKVYEVWQQSAEIILVKQCGCSSLDAQAKCFECSSEEVENAAELPQTTQNLRDLLFSMNTSRKRKTVSTMLSLVISARHYRHEFTFYVFILACFFGCSYLARLWIAGGFFLTLKLLQDTVSYWV</sequence>
<keyword evidence="1" id="KW-0677">Repeat</keyword>
<evidence type="ECO:0000256" key="4">
    <source>
        <dbReference type="SAM" id="Phobius"/>
    </source>
</evidence>
<keyword evidence="5" id="KW-0732">Signal</keyword>
<gene>
    <name evidence="6" type="ORF">NA56DRAFT_704658</name>
</gene>
<reference evidence="6 7" key="1">
    <citation type="submission" date="2016-05" db="EMBL/GenBank/DDBJ databases">
        <title>A degradative enzymes factory behind the ericoid mycorrhizal symbiosis.</title>
        <authorList>
            <consortium name="DOE Joint Genome Institute"/>
            <person name="Martino E."/>
            <person name="Morin E."/>
            <person name="Grelet G."/>
            <person name="Kuo A."/>
            <person name="Kohler A."/>
            <person name="Daghino S."/>
            <person name="Barry K."/>
            <person name="Choi C."/>
            <person name="Cichocki N."/>
            <person name="Clum A."/>
            <person name="Copeland A."/>
            <person name="Hainaut M."/>
            <person name="Haridas S."/>
            <person name="Labutti K."/>
            <person name="Lindquist E."/>
            <person name="Lipzen A."/>
            <person name="Khouja H.-R."/>
            <person name="Murat C."/>
            <person name="Ohm R."/>
            <person name="Olson A."/>
            <person name="Spatafora J."/>
            <person name="Veneault-Fourrey C."/>
            <person name="Henrissat B."/>
            <person name="Grigoriev I."/>
            <person name="Martin F."/>
            <person name="Perotto S."/>
        </authorList>
    </citation>
    <scope>NUCLEOTIDE SEQUENCE [LARGE SCALE GENOMIC DNA]</scope>
    <source>
        <strain evidence="6 7">UAMH 7357</strain>
    </source>
</reference>
<dbReference type="Gene3D" id="1.25.40.20">
    <property type="entry name" value="Ankyrin repeat-containing domain"/>
    <property type="match status" value="2"/>
</dbReference>
<dbReference type="Pfam" id="PF12796">
    <property type="entry name" value="Ank_2"/>
    <property type="match status" value="1"/>
</dbReference>
<dbReference type="PANTHER" id="PTHR24198">
    <property type="entry name" value="ANKYRIN REPEAT AND PROTEIN KINASE DOMAIN-CONTAINING PROTEIN"/>
    <property type="match status" value="1"/>
</dbReference>
<dbReference type="Proteomes" id="UP000235672">
    <property type="component" value="Unassembled WGS sequence"/>
</dbReference>
<protein>
    <submittedName>
        <fullName evidence="6">Uncharacterized protein</fullName>
    </submittedName>
</protein>
<dbReference type="SUPFAM" id="SSF48403">
    <property type="entry name" value="Ankyrin repeat"/>
    <property type="match status" value="1"/>
</dbReference>
<proteinExistence type="predicted"/>
<keyword evidence="2 3" id="KW-0040">ANK repeat</keyword>
<feature type="repeat" description="ANK" evidence="3">
    <location>
        <begin position="302"/>
        <end position="334"/>
    </location>
</feature>
<evidence type="ECO:0000313" key="7">
    <source>
        <dbReference type="Proteomes" id="UP000235672"/>
    </source>
</evidence>
<keyword evidence="7" id="KW-1185">Reference proteome</keyword>
<dbReference type="EMBL" id="KZ613485">
    <property type="protein sequence ID" value="PMD20325.1"/>
    <property type="molecule type" value="Genomic_DNA"/>
</dbReference>
<evidence type="ECO:0000313" key="6">
    <source>
        <dbReference type="EMBL" id="PMD20325.1"/>
    </source>
</evidence>
<keyword evidence="4" id="KW-1133">Transmembrane helix</keyword>
<organism evidence="6 7">
    <name type="scientific">Hyaloscypha hepaticicola</name>
    <dbReference type="NCBI Taxonomy" id="2082293"/>
    <lineage>
        <taxon>Eukaryota</taxon>
        <taxon>Fungi</taxon>
        <taxon>Dikarya</taxon>
        <taxon>Ascomycota</taxon>
        <taxon>Pezizomycotina</taxon>
        <taxon>Leotiomycetes</taxon>
        <taxon>Helotiales</taxon>
        <taxon>Hyaloscyphaceae</taxon>
        <taxon>Hyaloscypha</taxon>
    </lineage>
</organism>
<evidence type="ECO:0000256" key="1">
    <source>
        <dbReference type="ARBA" id="ARBA00022737"/>
    </source>
</evidence>
<dbReference type="PROSITE" id="PS50088">
    <property type="entry name" value="ANK_REPEAT"/>
    <property type="match status" value="1"/>
</dbReference>
<name>A0A2J6Q230_9HELO</name>
<feature type="chain" id="PRO_5014407897" evidence="5">
    <location>
        <begin position="18"/>
        <end position="765"/>
    </location>
</feature>